<reference evidence="3" key="2">
    <citation type="submission" date="2021-04" db="EMBL/GenBank/DDBJ databases">
        <title>Saccharothrix algeriensis WGS.</title>
        <authorList>
            <person name="Stuskova K."/>
            <person name="Hakalova E."/>
            <person name="Tebbal A.B."/>
            <person name="Eichmeier A."/>
        </authorList>
    </citation>
    <scope>NUCLEOTIDE SEQUENCE</scope>
    <source>
        <strain evidence="3">NRRL B-24137</strain>
    </source>
</reference>
<evidence type="ECO:0000313" key="5">
    <source>
        <dbReference type="Proteomes" id="UP001195724"/>
    </source>
</evidence>
<evidence type="ECO:0000313" key="3">
    <source>
        <dbReference type="EMBL" id="QTR01233.1"/>
    </source>
</evidence>
<feature type="compositionally biased region" description="Low complexity" evidence="1">
    <location>
        <begin position="43"/>
        <end position="74"/>
    </location>
</feature>
<dbReference type="EMBL" id="JAFBCL010000001">
    <property type="protein sequence ID" value="MBM7812501.1"/>
    <property type="molecule type" value="Genomic_DNA"/>
</dbReference>
<keyword evidence="5" id="KW-1185">Reference proteome</keyword>
<dbReference type="EMBL" id="CP072788">
    <property type="protein sequence ID" value="QTR01233.1"/>
    <property type="molecule type" value="Genomic_DNA"/>
</dbReference>
<feature type="region of interest" description="Disordered" evidence="1">
    <location>
        <begin position="1"/>
        <end position="75"/>
    </location>
</feature>
<name>A0A8T8HRN8_9PSEU</name>
<evidence type="ECO:0000313" key="4">
    <source>
        <dbReference type="Proteomes" id="UP000671828"/>
    </source>
</evidence>
<dbReference type="Proteomes" id="UP001195724">
    <property type="component" value="Unassembled WGS sequence"/>
</dbReference>
<gene>
    <name evidence="3" type="ORF">J7S33_17295</name>
    <name evidence="2" type="ORF">JOE68_003366</name>
</gene>
<reference evidence="2 5" key="1">
    <citation type="submission" date="2021-01" db="EMBL/GenBank/DDBJ databases">
        <title>Sequencing the genomes of 1000 actinobacteria strains.</title>
        <authorList>
            <person name="Klenk H.-P."/>
        </authorList>
    </citation>
    <scope>NUCLEOTIDE SEQUENCE [LARGE SCALE GENOMIC DNA]</scope>
    <source>
        <strain evidence="2 5">DSM 44581</strain>
    </source>
</reference>
<organism evidence="3 4">
    <name type="scientific">Saccharothrix algeriensis</name>
    <dbReference type="NCBI Taxonomy" id="173560"/>
    <lineage>
        <taxon>Bacteria</taxon>
        <taxon>Bacillati</taxon>
        <taxon>Actinomycetota</taxon>
        <taxon>Actinomycetes</taxon>
        <taxon>Pseudonocardiales</taxon>
        <taxon>Pseudonocardiaceae</taxon>
        <taxon>Saccharothrix</taxon>
    </lineage>
</organism>
<proteinExistence type="predicted"/>
<protein>
    <submittedName>
        <fullName evidence="3">Uncharacterized protein</fullName>
    </submittedName>
</protein>
<evidence type="ECO:0000256" key="1">
    <source>
        <dbReference type="SAM" id="MobiDB-lite"/>
    </source>
</evidence>
<dbReference type="RefSeq" id="WP_204843268.1">
    <property type="nucleotide sequence ID" value="NZ_JAFBCL010000001.1"/>
</dbReference>
<dbReference type="AlphaFoldDB" id="A0A8T8HRN8"/>
<accession>A0A8T8HRN8</accession>
<dbReference type="Proteomes" id="UP000671828">
    <property type="component" value="Chromosome"/>
</dbReference>
<feature type="compositionally biased region" description="Pro residues" evidence="1">
    <location>
        <begin position="1"/>
        <end position="19"/>
    </location>
</feature>
<sequence>MTNPDPGPQPAGATPTPPDDSPEAVSEAVADAAGGPPAPDPTGDPGRPASAPEQAASGQAAPEQAAPTAPADPQELFGSLSLAAIEADIDAMMNDKMTELDGMLAGLEELVVKLEGELTQLEAPPDDSPTP</sequence>
<evidence type="ECO:0000313" key="2">
    <source>
        <dbReference type="EMBL" id="MBM7812501.1"/>
    </source>
</evidence>